<dbReference type="OrthoDB" id="5979666at2759"/>
<evidence type="ECO:0000313" key="2">
    <source>
        <dbReference type="Proteomes" id="UP001163046"/>
    </source>
</evidence>
<dbReference type="Proteomes" id="UP001163046">
    <property type="component" value="Unassembled WGS sequence"/>
</dbReference>
<sequence length="355" mass="40288">MGTNNAKQFEVHMFKEDIAMMEHLVRLHPAKETGGDLFGLWTENQEPVLHVVLGPAIGCSRTEVSFHQSIPYLQRVGKLLTEQYQLCHIGEWHSHHQLRLSEPSSGDSSTVIRNFPRGTCGFLLIIANILPSGHVTLSPYLYKERESTYETGEIKQLDGCSPFKTLPAIRTSVEIDEDKSTTVHEYRLRARAKSAPSRPVVENKGETKEENACYMFKEDMEMIQRRMPLGVHAENRIDGDLLGLWTNDNAPVLHVVLGPNNKKEPQPVSSNRQPMVTMQRRGCLVEGYPLENIGKYILCPKEQLKPTDEESSYMRREYLDGGVLVLAYRVHGDSVSVNPYLYNKGSVFYQHGHLK</sequence>
<reference evidence="1" key="1">
    <citation type="submission" date="2023-01" db="EMBL/GenBank/DDBJ databases">
        <title>Genome assembly of the deep-sea coral Lophelia pertusa.</title>
        <authorList>
            <person name="Herrera S."/>
            <person name="Cordes E."/>
        </authorList>
    </citation>
    <scope>NUCLEOTIDE SEQUENCE</scope>
    <source>
        <strain evidence="1">USNM1676648</strain>
        <tissue evidence="1">Polyp</tissue>
    </source>
</reference>
<keyword evidence="2" id="KW-1185">Reference proteome</keyword>
<evidence type="ECO:0000313" key="1">
    <source>
        <dbReference type="EMBL" id="KAJ7393004.1"/>
    </source>
</evidence>
<organism evidence="1 2">
    <name type="scientific">Desmophyllum pertusum</name>
    <dbReference type="NCBI Taxonomy" id="174260"/>
    <lineage>
        <taxon>Eukaryota</taxon>
        <taxon>Metazoa</taxon>
        <taxon>Cnidaria</taxon>
        <taxon>Anthozoa</taxon>
        <taxon>Hexacorallia</taxon>
        <taxon>Scleractinia</taxon>
        <taxon>Caryophylliina</taxon>
        <taxon>Caryophylliidae</taxon>
        <taxon>Desmophyllum</taxon>
    </lineage>
</organism>
<name>A0A9X0A572_9CNID</name>
<dbReference type="AlphaFoldDB" id="A0A9X0A572"/>
<comment type="caution">
    <text evidence="1">The sequence shown here is derived from an EMBL/GenBank/DDBJ whole genome shotgun (WGS) entry which is preliminary data.</text>
</comment>
<dbReference type="EMBL" id="MU825399">
    <property type="protein sequence ID" value="KAJ7393004.1"/>
    <property type="molecule type" value="Genomic_DNA"/>
</dbReference>
<proteinExistence type="predicted"/>
<accession>A0A9X0A572</accession>
<gene>
    <name evidence="1" type="ORF">OS493_008252</name>
</gene>
<protein>
    <submittedName>
        <fullName evidence="1">Uncharacterized protein</fullName>
    </submittedName>
</protein>